<evidence type="ECO:0000313" key="1">
    <source>
        <dbReference type="EMBL" id="RDD61883.1"/>
    </source>
</evidence>
<gene>
    <name evidence="1" type="ORF">DRB17_10350</name>
</gene>
<dbReference type="EMBL" id="QPMH01000008">
    <property type="protein sequence ID" value="RDD61883.1"/>
    <property type="molecule type" value="Genomic_DNA"/>
</dbReference>
<name>A0A369T993_9PROT</name>
<comment type="caution">
    <text evidence="1">The sequence shown here is derived from an EMBL/GenBank/DDBJ whole genome shotgun (WGS) entry which is preliminary data.</text>
</comment>
<evidence type="ECO:0000313" key="2">
    <source>
        <dbReference type="Proteomes" id="UP000253941"/>
    </source>
</evidence>
<keyword evidence="2" id="KW-1185">Reference proteome</keyword>
<organism evidence="1 2">
    <name type="scientific">Ferruginivarius sediminum</name>
    <dbReference type="NCBI Taxonomy" id="2661937"/>
    <lineage>
        <taxon>Bacteria</taxon>
        <taxon>Pseudomonadati</taxon>
        <taxon>Pseudomonadota</taxon>
        <taxon>Alphaproteobacteria</taxon>
        <taxon>Rhodospirillales</taxon>
        <taxon>Rhodospirillaceae</taxon>
        <taxon>Ferruginivarius</taxon>
    </lineage>
</organism>
<sequence>MPEGQGHVAARENGPVSIGEVPWTRAEMVAELEDFARLYERRPIRDNRGGMTTPHLFMTWFALRRLKPKAIVESGLWQGQGTWLFEQACPDAELYCLDPDMSRLKYRSPRATYSTADFATHDWRHLPREDTVFFFDDHQNAYERLKTLKWMGFRQHIFFEDNYPPLRGDCYSLKKAFMHAGFGHAELTLGRPPSLGQRVRQAALRALGVPTLDRVTPNATDATYLHQNLATYYEFPPIYKHARTRWGDAWEDTNYPTADPLLSEVETAAQRVYWEEAGAYTWLCYVRLG</sequence>
<dbReference type="AlphaFoldDB" id="A0A369T993"/>
<dbReference type="Proteomes" id="UP000253941">
    <property type="component" value="Unassembled WGS sequence"/>
</dbReference>
<reference evidence="1 2" key="1">
    <citation type="submission" date="2018-07" db="EMBL/GenBank/DDBJ databases">
        <title>Venubactetium sediminum gen. nov., sp. nov., isolated from a marine solar saltern.</title>
        <authorList>
            <person name="Wang S."/>
        </authorList>
    </citation>
    <scope>NUCLEOTIDE SEQUENCE [LARGE SCALE GENOMIC DNA]</scope>
    <source>
        <strain evidence="1 2">WD2A32</strain>
    </source>
</reference>
<dbReference type="PANTHER" id="PTHR36362:SF1">
    <property type="entry name" value="DNA-DIRECTED RNA POLYMERASE SUBUNIT BETA"/>
    <property type="match status" value="1"/>
</dbReference>
<accession>A0A369T993</accession>
<evidence type="ECO:0008006" key="3">
    <source>
        <dbReference type="Google" id="ProtNLM"/>
    </source>
</evidence>
<dbReference type="SUPFAM" id="SSF53335">
    <property type="entry name" value="S-adenosyl-L-methionine-dependent methyltransferases"/>
    <property type="match status" value="1"/>
</dbReference>
<protein>
    <recommendedName>
        <fullName evidence="3">Class I SAM-dependent methyltransferase</fullName>
    </recommendedName>
</protein>
<proteinExistence type="predicted"/>
<dbReference type="InterPro" id="IPR029063">
    <property type="entry name" value="SAM-dependent_MTases_sf"/>
</dbReference>
<dbReference type="PANTHER" id="PTHR36362">
    <property type="entry name" value="DNA-DIRECTED RNA POLYMERASE SUBUNIT BETA"/>
    <property type="match status" value="1"/>
</dbReference>
<dbReference type="GO" id="GO:0012505">
    <property type="term" value="C:endomembrane system"/>
    <property type="evidence" value="ECO:0007669"/>
    <property type="project" value="TreeGrafter"/>
</dbReference>
<dbReference type="RefSeq" id="WP_114582127.1">
    <property type="nucleotide sequence ID" value="NZ_QPMH01000008.1"/>
</dbReference>
<dbReference type="Gene3D" id="3.40.50.150">
    <property type="entry name" value="Vaccinia Virus protein VP39"/>
    <property type="match status" value="1"/>
</dbReference>